<dbReference type="GO" id="GO:1901135">
    <property type="term" value="P:carbohydrate derivative metabolic process"/>
    <property type="evidence" value="ECO:0007669"/>
    <property type="project" value="InterPro"/>
</dbReference>
<evidence type="ECO:0000313" key="2">
    <source>
        <dbReference type="EMBL" id="OUQ33427.1"/>
    </source>
</evidence>
<dbReference type="PANTHER" id="PTHR30514">
    <property type="entry name" value="GLUCOKINASE"/>
    <property type="match status" value="1"/>
</dbReference>
<dbReference type="PROSITE" id="PS51071">
    <property type="entry name" value="HTH_RPIR"/>
    <property type="match status" value="1"/>
</dbReference>
<dbReference type="SUPFAM" id="SSF46689">
    <property type="entry name" value="Homeodomain-like"/>
    <property type="match status" value="1"/>
</dbReference>
<dbReference type="Pfam" id="PF01418">
    <property type="entry name" value="HTH_6"/>
    <property type="match status" value="1"/>
</dbReference>
<dbReference type="EMBL" id="NFLJ01000030">
    <property type="protein sequence ID" value="OUQ33427.1"/>
    <property type="molecule type" value="Genomic_DNA"/>
</dbReference>
<organism evidence="2 3">
    <name type="scientific">Massilimicrobiota timonensis</name>
    <dbReference type="NCBI Taxonomy" id="1776392"/>
    <lineage>
        <taxon>Bacteria</taxon>
        <taxon>Bacillati</taxon>
        <taxon>Bacillota</taxon>
        <taxon>Erysipelotrichia</taxon>
        <taxon>Erysipelotrichales</taxon>
        <taxon>Erysipelotrichaceae</taxon>
        <taxon>Massilimicrobiota</taxon>
    </lineage>
</organism>
<evidence type="ECO:0000313" key="3">
    <source>
        <dbReference type="Proteomes" id="UP000195305"/>
    </source>
</evidence>
<reference evidence="2 3" key="1">
    <citation type="journal article" date="2018" name="BMC Genomics">
        <title>Whole genome sequencing and function prediction of 133 gut anaerobes isolated from chicken caecum in pure cultures.</title>
        <authorList>
            <person name="Medvecky M."/>
            <person name="Cejkova D."/>
            <person name="Polansky O."/>
            <person name="Karasova D."/>
            <person name="Kubasova T."/>
            <person name="Cizek A."/>
            <person name="Rychlik I."/>
        </authorList>
    </citation>
    <scope>NUCLEOTIDE SEQUENCE [LARGE SCALE GENOMIC DNA]</scope>
    <source>
        <strain evidence="2 3">An13</strain>
    </source>
</reference>
<dbReference type="GO" id="GO:0097367">
    <property type="term" value="F:carbohydrate derivative binding"/>
    <property type="evidence" value="ECO:0007669"/>
    <property type="project" value="InterPro"/>
</dbReference>
<dbReference type="GO" id="GO:0003700">
    <property type="term" value="F:DNA-binding transcription factor activity"/>
    <property type="evidence" value="ECO:0007669"/>
    <property type="project" value="InterPro"/>
</dbReference>
<dbReference type="InterPro" id="IPR009057">
    <property type="entry name" value="Homeodomain-like_sf"/>
</dbReference>
<sequence>MKTIIERIAHDYKLNDNDLYLIQYIIDHSDEVIHLSTHQLAKKTFTSATAVIRCIKKLGFDNYNDFKIHLQSFLSQYYLKEMEILSHENFQSIKDKLAKIETGIINQTKDFISIENLQKVMSLLLQNSYIDIIANDTNACISEYISHLLLSTGKITTVYQNRDKQLWLGLNVDTHHTVIMVSKNGKDQHLLKIADILIKRKIPLIIITSHKENALAKKQALILYGVIHDEFENLKDMVFYISLKYIFDLIYSIMISENLQQAKELDQLYGTLYERKDGSR</sequence>
<dbReference type="OrthoDB" id="3684496at2"/>
<dbReference type="InterPro" id="IPR036388">
    <property type="entry name" value="WH-like_DNA-bd_sf"/>
</dbReference>
<feature type="domain" description="HTH rpiR-type" evidence="1">
    <location>
        <begin position="1"/>
        <end position="77"/>
    </location>
</feature>
<dbReference type="InterPro" id="IPR000281">
    <property type="entry name" value="HTH_RpiR"/>
</dbReference>
<dbReference type="PANTHER" id="PTHR30514:SF1">
    <property type="entry name" value="HTH-TYPE TRANSCRIPTIONAL REGULATOR HEXR-RELATED"/>
    <property type="match status" value="1"/>
</dbReference>
<dbReference type="GO" id="GO:0003677">
    <property type="term" value="F:DNA binding"/>
    <property type="evidence" value="ECO:0007669"/>
    <property type="project" value="InterPro"/>
</dbReference>
<dbReference type="InterPro" id="IPR046348">
    <property type="entry name" value="SIS_dom_sf"/>
</dbReference>
<dbReference type="InterPro" id="IPR047640">
    <property type="entry name" value="RpiR-like"/>
</dbReference>
<dbReference type="RefSeq" id="WP_087358869.1">
    <property type="nucleotide sequence ID" value="NZ_NFLJ01000030.1"/>
</dbReference>
<comment type="caution">
    <text evidence="2">The sequence shown here is derived from an EMBL/GenBank/DDBJ whole genome shotgun (WGS) entry which is preliminary data.</text>
</comment>
<dbReference type="InterPro" id="IPR001347">
    <property type="entry name" value="SIS_dom"/>
</dbReference>
<accession>A0A1Y4SU77</accession>
<name>A0A1Y4SU77_9FIRM</name>
<gene>
    <name evidence="2" type="ORF">B5E75_10055</name>
</gene>
<dbReference type="Gene3D" id="3.40.50.10490">
    <property type="entry name" value="Glucose-6-phosphate isomerase like protein, domain 1"/>
    <property type="match status" value="1"/>
</dbReference>
<dbReference type="Pfam" id="PF01380">
    <property type="entry name" value="SIS"/>
    <property type="match status" value="1"/>
</dbReference>
<dbReference type="Gene3D" id="1.10.10.10">
    <property type="entry name" value="Winged helix-like DNA-binding domain superfamily/Winged helix DNA-binding domain"/>
    <property type="match status" value="1"/>
</dbReference>
<protein>
    <recommendedName>
        <fullName evidence="1">HTH rpiR-type domain-containing protein</fullName>
    </recommendedName>
</protein>
<evidence type="ECO:0000259" key="1">
    <source>
        <dbReference type="PROSITE" id="PS51071"/>
    </source>
</evidence>
<dbReference type="AlphaFoldDB" id="A0A1Y4SU77"/>
<dbReference type="Proteomes" id="UP000195305">
    <property type="component" value="Unassembled WGS sequence"/>
</dbReference>
<keyword evidence="3" id="KW-1185">Reference proteome</keyword>
<dbReference type="SUPFAM" id="SSF53697">
    <property type="entry name" value="SIS domain"/>
    <property type="match status" value="1"/>
</dbReference>
<proteinExistence type="predicted"/>